<evidence type="ECO:0000313" key="3">
    <source>
        <dbReference type="Proteomes" id="UP000316184"/>
    </source>
</evidence>
<name>A0A561TX29_9PSEU</name>
<evidence type="ECO:0000256" key="1">
    <source>
        <dbReference type="SAM" id="MobiDB-lite"/>
    </source>
</evidence>
<accession>A0A561TX29</accession>
<dbReference type="AlphaFoldDB" id="A0A561TX29"/>
<evidence type="ECO:0000313" key="2">
    <source>
        <dbReference type="EMBL" id="TWF91659.1"/>
    </source>
</evidence>
<feature type="region of interest" description="Disordered" evidence="1">
    <location>
        <begin position="16"/>
        <end position="44"/>
    </location>
</feature>
<comment type="caution">
    <text evidence="2">The sequence shown here is derived from an EMBL/GenBank/DDBJ whole genome shotgun (WGS) entry which is preliminary data.</text>
</comment>
<dbReference type="RefSeq" id="WP_145745577.1">
    <property type="nucleotide sequence ID" value="NZ_VIWX01000008.1"/>
</dbReference>
<keyword evidence="3" id="KW-1185">Reference proteome</keyword>
<proteinExistence type="predicted"/>
<dbReference type="EMBL" id="VIWX01000008">
    <property type="protein sequence ID" value="TWF91659.1"/>
    <property type="molecule type" value="Genomic_DNA"/>
</dbReference>
<organism evidence="2 3">
    <name type="scientific">Saccharopolyspora dendranthemae</name>
    <dbReference type="NCBI Taxonomy" id="1181886"/>
    <lineage>
        <taxon>Bacteria</taxon>
        <taxon>Bacillati</taxon>
        <taxon>Actinomycetota</taxon>
        <taxon>Actinomycetes</taxon>
        <taxon>Pseudonocardiales</taxon>
        <taxon>Pseudonocardiaceae</taxon>
        <taxon>Saccharopolyspora</taxon>
    </lineage>
</organism>
<reference evidence="2 3" key="1">
    <citation type="submission" date="2019-06" db="EMBL/GenBank/DDBJ databases">
        <title>Sequencing the genomes of 1000 actinobacteria strains.</title>
        <authorList>
            <person name="Klenk H.-P."/>
        </authorList>
    </citation>
    <scope>NUCLEOTIDE SEQUENCE [LARGE SCALE GENOMIC DNA]</scope>
    <source>
        <strain evidence="2 3">DSM 46699</strain>
    </source>
</reference>
<sequence length="95" mass="9912">MGDKFYVDPDGLTGVIGSMQHSSDAMGRGSDSPPNPADAGDSTEASAKVLELLLEQTAGAVHAVDELVERVTQVRDEYVTGDHAGAEKISQINPS</sequence>
<protein>
    <submittedName>
        <fullName evidence="2">Uncharacterized protein</fullName>
    </submittedName>
</protein>
<gene>
    <name evidence="2" type="ORF">FHU35_1882</name>
</gene>
<dbReference type="Proteomes" id="UP000316184">
    <property type="component" value="Unassembled WGS sequence"/>
</dbReference>